<evidence type="ECO:0000313" key="5">
    <source>
        <dbReference type="Proteomes" id="UP000267464"/>
    </source>
</evidence>
<reference evidence="4 5" key="2">
    <citation type="submission" date="2018-12" db="EMBL/GenBank/DDBJ databases">
        <title>Rhizobacter gummiphilus sp. nov., a rubber-degrading bacterium isolated from the soil of a botanical garden in Japan.</title>
        <authorList>
            <person name="Shunsuke S.S."/>
        </authorList>
    </citation>
    <scope>NUCLEOTIDE SEQUENCE [LARGE SCALE GENOMIC DNA]</scope>
    <source>
        <strain evidence="4 5">S-16</strain>
    </source>
</reference>
<feature type="chain" id="PRO_5018245253" evidence="2">
    <location>
        <begin position="35"/>
        <end position="203"/>
    </location>
</feature>
<name>A0A3N7HPY4_9BURK</name>
<proteinExistence type="inferred from homology"/>
<sequence>MPAMVVSRPTQEPELSMRHLALALCLVLSFAAQAAERAIEKEVVVPAPVEKVWQSWTTKAGIESFFAPQAEVDARVGGAFHIHIDPLAEPGMKGADDMRYMALQPMKMISFDWNAPPSLPEARQQRTFVIVRLADVDGKSTKVTLTHVGWGDGGEWDKTYAYFDRAWGYVLANLKKRYETGPMDWTDWMDNLKKAHAAPSAGK</sequence>
<evidence type="ECO:0000313" key="4">
    <source>
        <dbReference type="EMBL" id="RQP24234.1"/>
    </source>
</evidence>
<evidence type="ECO:0000256" key="2">
    <source>
        <dbReference type="SAM" id="SignalP"/>
    </source>
</evidence>
<organism evidence="4 5">
    <name type="scientific">Piscinibacter terrae</name>
    <dbReference type="NCBI Taxonomy" id="2496871"/>
    <lineage>
        <taxon>Bacteria</taxon>
        <taxon>Pseudomonadati</taxon>
        <taxon>Pseudomonadota</taxon>
        <taxon>Betaproteobacteria</taxon>
        <taxon>Burkholderiales</taxon>
        <taxon>Sphaerotilaceae</taxon>
        <taxon>Piscinibacter</taxon>
    </lineage>
</organism>
<keyword evidence="5" id="KW-1185">Reference proteome</keyword>
<feature type="signal peptide" evidence="2">
    <location>
        <begin position="1"/>
        <end position="34"/>
    </location>
</feature>
<dbReference type="SUPFAM" id="SSF55961">
    <property type="entry name" value="Bet v1-like"/>
    <property type="match status" value="1"/>
</dbReference>
<feature type="domain" description="Activator of Hsp90 ATPase homologue 1/2-like C-terminal" evidence="3">
    <location>
        <begin position="47"/>
        <end position="177"/>
    </location>
</feature>
<reference evidence="4 5" key="1">
    <citation type="submission" date="2018-08" db="EMBL/GenBank/DDBJ databases">
        <authorList>
            <person name="Khan S.A."/>
            <person name="Jeon C.O."/>
            <person name="Chun B.H."/>
            <person name="Jeong S.E."/>
        </authorList>
    </citation>
    <scope>NUCLEOTIDE SEQUENCE [LARGE SCALE GENOMIC DNA]</scope>
    <source>
        <strain evidence="4 5">S-16</strain>
    </source>
</reference>
<comment type="similarity">
    <text evidence="1">Belongs to the AHA1 family.</text>
</comment>
<dbReference type="EMBL" id="QUSW01000003">
    <property type="protein sequence ID" value="RQP24234.1"/>
    <property type="molecule type" value="Genomic_DNA"/>
</dbReference>
<dbReference type="AlphaFoldDB" id="A0A3N7HPY4"/>
<accession>A0A3N7HPY4</accession>
<dbReference type="Gene3D" id="3.30.530.20">
    <property type="match status" value="1"/>
</dbReference>
<dbReference type="CDD" id="cd07814">
    <property type="entry name" value="SRPBCC_CalC_Aha1-like"/>
    <property type="match status" value="1"/>
</dbReference>
<evidence type="ECO:0000256" key="1">
    <source>
        <dbReference type="ARBA" id="ARBA00006817"/>
    </source>
</evidence>
<dbReference type="InterPro" id="IPR023393">
    <property type="entry name" value="START-like_dom_sf"/>
</dbReference>
<comment type="caution">
    <text evidence="4">The sequence shown here is derived from an EMBL/GenBank/DDBJ whole genome shotgun (WGS) entry which is preliminary data.</text>
</comment>
<protein>
    <submittedName>
        <fullName evidence="4">SRPBCC domain-containing protein</fullName>
    </submittedName>
</protein>
<evidence type="ECO:0000259" key="3">
    <source>
        <dbReference type="Pfam" id="PF08327"/>
    </source>
</evidence>
<dbReference type="InterPro" id="IPR013538">
    <property type="entry name" value="ASHA1/2-like_C"/>
</dbReference>
<dbReference type="Proteomes" id="UP000267464">
    <property type="component" value="Unassembled WGS sequence"/>
</dbReference>
<keyword evidence="2" id="KW-0732">Signal</keyword>
<dbReference type="Pfam" id="PF08327">
    <property type="entry name" value="AHSA1"/>
    <property type="match status" value="1"/>
</dbReference>
<gene>
    <name evidence="4" type="ORF">DZC73_13030</name>
</gene>